<dbReference type="EMBL" id="GBRH01205613">
    <property type="protein sequence ID" value="JAD92282.1"/>
    <property type="molecule type" value="Transcribed_RNA"/>
</dbReference>
<organism evidence="2">
    <name type="scientific">Arundo donax</name>
    <name type="common">Giant reed</name>
    <name type="synonym">Donax arundinaceus</name>
    <dbReference type="NCBI Taxonomy" id="35708"/>
    <lineage>
        <taxon>Eukaryota</taxon>
        <taxon>Viridiplantae</taxon>
        <taxon>Streptophyta</taxon>
        <taxon>Embryophyta</taxon>
        <taxon>Tracheophyta</taxon>
        <taxon>Spermatophyta</taxon>
        <taxon>Magnoliopsida</taxon>
        <taxon>Liliopsida</taxon>
        <taxon>Poales</taxon>
        <taxon>Poaceae</taxon>
        <taxon>PACMAD clade</taxon>
        <taxon>Arundinoideae</taxon>
        <taxon>Arundineae</taxon>
        <taxon>Arundo</taxon>
    </lineage>
</organism>
<name>A0A0A9E8H0_ARUDO</name>
<dbReference type="AlphaFoldDB" id="A0A0A9E8H0"/>
<feature type="compositionally biased region" description="Basic residues" evidence="1">
    <location>
        <begin position="1"/>
        <end position="22"/>
    </location>
</feature>
<reference evidence="2" key="1">
    <citation type="submission" date="2014-09" db="EMBL/GenBank/DDBJ databases">
        <authorList>
            <person name="Magalhaes I.L.F."/>
            <person name="Oliveira U."/>
            <person name="Santos F.R."/>
            <person name="Vidigal T.H.D.A."/>
            <person name="Brescovit A.D."/>
            <person name="Santos A.J."/>
        </authorList>
    </citation>
    <scope>NUCLEOTIDE SEQUENCE</scope>
    <source>
        <tissue evidence="2">Shoot tissue taken approximately 20 cm above the soil surface</tissue>
    </source>
</reference>
<accession>A0A0A9E8H0</accession>
<sequence length="57" mass="7057">MEHQRRPLHRHGHGRHRDRRQPKLQPGHQVRLLRPEQHRLPRHQAENICVERSWPNT</sequence>
<protein>
    <submittedName>
        <fullName evidence="2">Uncharacterized protein</fullName>
    </submittedName>
</protein>
<proteinExistence type="predicted"/>
<feature type="region of interest" description="Disordered" evidence="1">
    <location>
        <begin position="1"/>
        <end position="39"/>
    </location>
</feature>
<evidence type="ECO:0000256" key="1">
    <source>
        <dbReference type="SAM" id="MobiDB-lite"/>
    </source>
</evidence>
<reference evidence="2" key="2">
    <citation type="journal article" date="2015" name="Data Brief">
        <title>Shoot transcriptome of the giant reed, Arundo donax.</title>
        <authorList>
            <person name="Barrero R.A."/>
            <person name="Guerrero F.D."/>
            <person name="Moolhuijzen P."/>
            <person name="Goolsby J.A."/>
            <person name="Tidwell J."/>
            <person name="Bellgard S.E."/>
            <person name="Bellgard M.I."/>
        </authorList>
    </citation>
    <scope>NUCLEOTIDE SEQUENCE</scope>
    <source>
        <tissue evidence="2">Shoot tissue taken approximately 20 cm above the soil surface</tissue>
    </source>
</reference>
<evidence type="ECO:0000313" key="2">
    <source>
        <dbReference type="EMBL" id="JAD92282.1"/>
    </source>
</evidence>